<sequence>MREIMLRFLLLMFLAFPAYAGDLIALEKTVIERAESDPETAPDYFMSMIQRKPAPGSEEQAVYLYGVGLSYERLGDMVNAVDYYRGAELFGNESARKALARLNRPPFKRP</sequence>
<proteinExistence type="predicted"/>
<protein>
    <recommendedName>
        <fullName evidence="3">Tetratricopeptide repeat protein</fullName>
    </recommendedName>
</protein>
<evidence type="ECO:0000313" key="2">
    <source>
        <dbReference type="Proteomes" id="UP000249557"/>
    </source>
</evidence>
<dbReference type="AlphaFoldDB" id="A0A2W5C149"/>
<evidence type="ECO:0000313" key="1">
    <source>
        <dbReference type="EMBL" id="PZO89021.1"/>
    </source>
</evidence>
<dbReference type="Proteomes" id="UP000249557">
    <property type="component" value="Unassembled WGS sequence"/>
</dbReference>
<accession>A0A2W5C149</accession>
<dbReference type="EMBL" id="QFNK01000002">
    <property type="protein sequence ID" value="PZO89021.1"/>
    <property type="molecule type" value="Genomic_DNA"/>
</dbReference>
<organism evidence="1 2">
    <name type="scientific">Micavibrio aeruginosavorus</name>
    <dbReference type="NCBI Taxonomy" id="349221"/>
    <lineage>
        <taxon>Bacteria</taxon>
        <taxon>Pseudomonadati</taxon>
        <taxon>Bdellovibrionota</taxon>
        <taxon>Bdellovibrionia</taxon>
        <taxon>Bdellovibrionales</taxon>
        <taxon>Pseudobdellovibrionaceae</taxon>
        <taxon>Micavibrio</taxon>
    </lineage>
</organism>
<evidence type="ECO:0008006" key="3">
    <source>
        <dbReference type="Google" id="ProtNLM"/>
    </source>
</evidence>
<gene>
    <name evidence="1" type="ORF">DI626_00275</name>
</gene>
<comment type="caution">
    <text evidence="1">The sequence shown here is derived from an EMBL/GenBank/DDBJ whole genome shotgun (WGS) entry which is preliminary data.</text>
</comment>
<name>A0A2W5C149_9BACT</name>
<reference evidence="1 2" key="1">
    <citation type="submission" date="2017-08" db="EMBL/GenBank/DDBJ databases">
        <title>Infants hospitalized years apart are colonized by the same room-sourced microbial strains.</title>
        <authorList>
            <person name="Brooks B."/>
            <person name="Olm M.R."/>
            <person name="Firek B.A."/>
            <person name="Baker R."/>
            <person name="Thomas B.C."/>
            <person name="Morowitz M.J."/>
            <person name="Banfield J.F."/>
        </authorList>
    </citation>
    <scope>NUCLEOTIDE SEQUENCE [LARGE SCALE GENOMIC DNA]</scope>
    <source>
        <strain evidence="1">S2_018_000_R2_104</strain>
    </source>
</reference>